<gene>
    <name evidence="18" type="ORF">E3P90_03676</name>
</gene>
<dbReference type="InterPro" id="IPR003124">
    <property type="entry name" value="WH2_dom"/>
</dbReference>
<feature type="compositionally biased region" description="Pro residues" evidence="15">
    <location>
        <begin position="329"/>
        <end position="338"/>
    </location>
</feature>
<evidence type="ECO:0000313" key="18">
    <source>
        <dbReference type="EMBL" id="TIB08481.1"/>
    </source>
</evidence>
<feature type="domain" description="Thioredoxin" evidence="17">
    <location>
        <begin position="429"/>
        <end position="567"/>
    </location>
</feature>
<keyword evidence="10 14" id="KW-0413">Isomerase</keyword>
<dbReference type="SUPFAM" id="SSF52833">
    <property type="entry name" value="Thioredoxin-like"/>
    <property type="match status" value="4"/>
</dbReference>
<dbReference type="Pfam" id="PF13848">
    <property type="entry name" value="Thioredoxin_6"/>
    <property type="match status" value="1"/>
</dbReference>
<feature type="compositionally biased region" description="Pro residues" evidence="15">
    <location>
        <begin position="243"/>
        <end position="253"/>
    </location>
</feature>
<evidence type="ECO:0000256" key="2">
    <source>
        <dbReference type="ARBA" id="ARBA00002692"/>
    </source>
</evidence>
<dbReference type="PRINTS" id="PR01217">
    <property type="entry name" value="PRICHEXTENSN"/>
</dbReference>
<evidence type="ECO:0000259" key="16">
    <source>
        <dbReference type="PROSITE" id="PS51082"/>
    </source>
</evidence>
<dbReference type="InterPro" id="IPR036249">
    <property type="entry name" value="Thioredoxin-like_sf"/>
</dbReference>
<dbReference type="CDD" id="cd02982">
    <property type="entry name" value="PDI_b'_family"/>
    <property type="match status" value="1"/>
</dbReference>
<feature type="compositionally biased region" description="Pro residues" evidence="15">
    <location>
        <begin position="177"/>
        <end position="186"/>
    </location>
</feature>
<accession>A0A4T0H180</accession>
<dbReference type="PANTHER" id="PTHR18929:SF132">
    <property type="entry name" value="PROTEIN DISULFIDE-ISOMERASE A3"/>
    <property type="match status" value="1"/>
</dbReference>
<dbReference type="PROSITE" id="PS00194">
    <property type="entry name" value="THIOREDOXIN_1"/>
    <property type="match status" value="2"/>
</dbReference>
<evidence type="ECO:0000256" key="6">
    <source>
        <dbReference type="ARBA" id="ARBA00022729"/>
    </source>
</evidence>
<dbReference type="NCBIfam" id="TIGR01126">
    <property type="entry name" value="pdi_dom"/>
    <property type="match status" value="2"/>
</dbReference>
<evidence type="ECO:0000256" key="8">
    <source>
        <dbReference type="ARBA" id="ARBA00022824"/>
    </source>
</evidence>
<proteinExistence type="inferred from homology"/>
<dbReference type="EC" id="5.3.4.1" evidence="5 14"/>
<dbReference type="InterPro" id="IPR005788">
    <property type="entry name" value="PDI_thioredoxin-like_dom"/>
</dbReference>
<feature type="domain" description="WH2" evidence="16">
    <location>
        <begin position="1"/>
        <end position="18"/>
    </location>
</feature>
<organism evidence="18 19">
    <name type="scientific">Wallemia ichthyophaga</name>
    <dbReference type="NCBI Taxonomy" id="245174"/>
    <lineage>
        <taxon>Eukaryota</taxon>
        <taxon>Fungi</taxon>
        <taxon>Dikarya</taxon>
        <taxon>Basidiomycota</taxon>
        <taxon>Wallemiomycotina</taxon>
        <taxon>Wallemiomycetes</taxon>
        <taxon>Wallemiales</taxon>
        <taxon>Wallemiaceae</taxon>
        <taxon>Wallemia</taxon>
    </lineage>
</organism>
<evidence type="ECO:0000256" key="12">
    <source>
        <dbReference type="PIRSR" id="PIRSR605792-51"/>
    </source>
</evidence>
<keyword evidence="6" id="KW-0732">Signal</keyword>
<dbReference type="GO" id="GO:0006457">
    <property type="term" value="P:protein folding"/>
    <property type="evidence" value="ECO:0007669"/>
    <property type="project" value="TreeGrafter"/>
</dbReference>
<reference evidence="18 19" key="1">
    <citation type="submission" date="2019-03" db="EMBL/GenBank/DDBJ databases">
        <title>Sequencing 23 genomes of Wallemia ichthyophaga.</title>
        <authorList>
            <person name="Gostincar C."/>
        </authorList>
    </citation>
    <scope>NUCLEOTIDE SEQUENCE [LARGE SCALE GENOMIC DNA]</scope>
    <source>
        <strain evidence="18 19">EXF-8621</strain>
    </source>
</reference>
<dbReference type="EMBL" id="SPOF01000058">
    <property type="protein sequence ID" value="TIB08481.1"/>
    <property type="molecule type" value="Genomic_DNA"/>
</dbReference>
<evidence type="ECO:0000256" key="10">
    <source>
        <dbReference type="ARBA" id="ARBA00023235"/>
    </source>
</evidence>
<dbReference type="InterPro" id="IPR013766">
    <property type="entry name" value="Thioredoxin_domain"/>
</dbReference>
<dbReference type="PANTHER" id="PTHR18929">
    <property type="entry name" value="PROTEIN DISULFIDE ISOMERASE"/>
    <property type="match status" value="1"/>
</dbReference>
<evidence type="ECO:0000256" key="5">
    <source>
        <dbReference type="ARBA" id="ARBA00012723"/>
    </source>
</evidence>
<dbReference type="GO" id="GO:0003779">
    <property type="term" value="F:actin binding"/>
    <property type="evidence" value="ECO:0007669"/>
    <property type="project" value="InterPro"/>
</dbReference>
<name>A0A4T0H180_WALIC</name>
<keyword evidence="8" id="KW-0256">Endoplasmic reticulum</keyword>
<evidence type="ECO:0000256" key="15">
    <source>
        <dbReference type="SAM" id="MobiDB-lite"/>
    </source>
</evidence>
<dbReference type="PROSITE" id="PS51082">
    <property type="entry name" value="WH2"/>
    <property type="match status" value="1"/>
</dbReference>
<feature type="domain" description="Thioredoxin" evidence="17">
    <location>
        <begin position="765"/>
        <end position="895"/>
    </location>
</feature>
<dbReference type="FunFam" id="3.40.30.10:FF:000139">
    <property type="entry name" value="Protein disulfide-isomerase"/>
    <property type="match status" value="1"/>
</dbReference>
<dbReference type="GO" id="GO:0003756">
    <property type="term" value="F:protein disulfide isomerase activity"/>
    <property type="evidence" value="ECO:0007669"/>
    <property type="project" value="UniProtKB-EC"/>
</dbReference>
<evidence type="ECO:0000256" key="1">
    <source>
        <dbReference type="ARBA" id="ARBA00001182"/>
    </source>
</evidence>
<comment type="caution">
    <text evidence="18">The sequence shown here is derived from an EMBL/GenBank/DDBJ whole genome shotgun (WGS) entry which is preliminary data.</text>
</comment>
<dbReference type="Proteomes" id="UP000306954">
    <property type="component" value="Unassembled WGS sequence"/>
</dbReference>
<feature type="disulfide bond" description="Redox-active" evidence="12">
    <location>
        <begin position="479"/>
        <end position="482"/>
    </location>
</feature>
<evidence type="ECO:0000256" key="3">
    <source>
        <dbReference type="ARBA" id="ARBA00004319"/>
    </source>
</evidence>
<keyword evidence="9 12" id="KW-1015">Disulfide bond</keyword>
<sequence length="916" mass="95484">MDNALLSQIQGGKKLKKSQTNDRSGPSVGGGVVGEGGGGGGSGGSGSGSTNTTTKQANPADTSTAPQLGGIFAGVGMPKLRPAGGKGVAGINKASLAKPPSIPKAPAATTPATPPAPPAPPNRGMPPRPPPVPVAAPAAPPARATPPPPPPAPARGIPAAPPVPAPMPTPTTQTTSRPPPPVPPVNPAGAAGKKPPPPKPKPKPGAGASGSMAAAAAAVAAVTPQLPATQLPATQAPATQAPSQPPRVLPPGPATATATATAPGPRSIPQPPQPPNRPSPPPAPQRKAPPSLPSRGANLVSKPPPPPARGGERGGLGIGSGISNNNNRQPPPPPPPRPTTSSSIRAPPPPPPARGGVNSNVNVNNGKSGTPGTLGTPGKPGKFGKSRIVAAEPKEGIGAVSTPNQTLEPPPPLRSATIRNVNKPEGTQEISDSKTPPDSLGVAGATDGNSNVLQLTKDNFDHVVKPADLMLVEFYAPWCGHCKALAPQYEEAAGQLKSKDISLAKVDCVEEAQVCSENDVGGYPTLKVFRKGLASPYGGTRKSEGIVSYMTKQSLPPVSQVTPSNHDDFKQSDKVVIMAYNLKPNTDLYKTFHSTATNLRDNYLFGESDDSSVAKSAGVSGPSIVIYKSFDEGRNDVNTKSLDENSLTETININSIPLIDEIGPENFSRYATSGLPLAYIFENPEDPKLAQHVDELKPIAEEYKGKISFVWIDGVKFVEHGKALNLIKDEWPGFVIQDLQAGHKYPMDITKPVSKKNVAQFVKDFSNGKVEPSVKSEAIPAEQTDSAITLVADQFDEIVYNNEKDVFVEFYAPWCGHCKRLAPEWEALAQSYENDSSLTIAKMDATANDIPPSTKFSISSFPTLKLQPAGTKEWIDYEGDRSPESLREFIKDNRGTKSATDGDKEAPHNEHKKDEL</sequence>
<keyword evidence="11 12" id="KW-0676">Redox-active center</keyword>
<dbReference type="AlphaFoldDB" id="A0A4T0H180"/>
<evidence type="ECO:0000259" key="17">
    <source>
        <dbReference type="PROSITE" id="PS51352"/>
    </source>
</evidence>
<dbReference type="Pfam" id="PF02205">
    <property type="entry name" value="WH2"/>
    <property type="match status" value="1"/>
</dbReference>
<dbReference type="CDD" id="cd02995">
    <property type="entry name" value="PDI_a_PDI_a'_C"/>
    <property type="match status" value="1"/>
</dbReference>
<feature type="region of interest" description="Disordered" evidence="15">
    <location>
        <begin position="1"/>
        <end position="446"/>
    </location>
</feature>
<evidence type="ECO:0000256" key="4">
    <source>
        <dbReference type="ARBA" id="ARBA00006347"/>
    </source>
</evidence>
<keyword evidence="7" id="KW-0677">Repeat</keyword>
<feature type="compositionally biased region" description="Pro residues" evidence="15">
    <location>
        <begin position="112"/>
        <end position="169"/>
    </location>
</feature>
<feature type="compositionally biased region" description="Polar residues" evidence="15">
    <location>
        <begin position="50"/>
        <end position="66"/>
    </location>
</feature>
<evidence type="ECO:0000256" key="11">
    <source>
        <dbReference type="ARBA" id="ARBA00023284"/>
    </source>
</evidence>
<dbReference type="NCBIfam" id="TIGR01130">
    <property type="entry name" value="ER_PDI_fam"/>
    <property type="match status" value="1"/>
</dbReference>
<evidence type="ECO:0000313" key="19">
    <source>
        <dbReference type="Proteomes" id="UP000306954"/>
    </source>
</evidence>
<dbReference type="CDD" id="cd02961">
    <property type="entry name" value="PDI_a_family"/>
    <property type="match status" value="1"/>
</dbReference>
<feature type="compositionally biased region" description="Low complexity" evidence="15">
    <location>
        <begin position="354"/>
        <end position="380"/>
    </location>
</feature>
<dbReference type="InterPro" id="IPR005792">
    <property type="entry name" value="Prot_disulphide_isomerase"/>
</dbReference>
<comment type="subcellular location">
    <subcellularLocation>
        <location evidence="3">Endoplasmic reticulum lumen</location>
    </subcellularLocation>
</comment>
<evidence type="ECO:0000256" key="13">
    <source>
        <dbReference type="RuleBase" id="RU004208"/>
    </source>
</evidence>
<comment type="catalytic activity">
    <reaction evidence="1 14">
        <text>Catalyzes the rearrangement of -S-S- bonds in proteins.</text>
        <dbReference type="EC" id="5.3.4.1"/>
    </reaction>
</comment>
<feature type="compositionally biased region" description="Low complexity" evidence="15">
    <location>
        <begin position="254"/>
        <end position="265"/>
    </location>
</feature>
<dbReference type="GO" id="GO:0034976">
    <property type="term" value="P:response to endoplasmic reticulum stress"/>
    <property type="evidence" value="ECO:0007669"/>
    <property type="project" value="TreeGrafter"/>
</dbReference>
<feature type="disulfide bond" description="Redox-active" evidence="12">
    <location>
        <begin position="815"/>
        <end position="818"/>
    </location>
</feature>
<dbReference type="InterPro" id="IPR017937">
    <property type="entry name" value="Thioredoxin_CS"/>
</dbReference>
<evidence type="ECO:0000256" key="14">
    <source>
        <dbReference type="RuleBase" id="RU361130"/>
    </source>
</evidence>
<dbReference type="GO" id="GO:0005788">
    <property type="term" value="C:endoplasmic reticulum lumen"/>
    <property type="evidence" value="ECO:0007669"/>
    <property type="project" value="UniProtKB-SubCell"/>
</dbReference>
<dbReference type="Pfam" id="PF00085">
    <property type="entry name" value="Thioredoxin"/>
    <property type="match status" value="2"/>
</dbReference>
<feature type="compositionally biased region" description="Pro residues" evidence="15">
    <location>
        <begin position="266"/>
        <end position="284"/>
    </location>
</feature>
<comment type="function">
    <text evidence="2">Participates in the folding of proteins containing disulfide bonds, may be involved in glycosylation, prolyl hydroxylation and triglyceride transfer.</text>
</comment>
<evidence type="ECO:0000256" key="7">
    <source>
        <dbReference type="ARBA" id="ARBA00022737"/>
    </source>
</evidence>
<feature type="region of interest" description="Disordered" evidence="15">
    <location>
        <begin position="888"/>
        <end position="916"/>
    </location>
</feature>
<feature type="compositionally biased region" description="Low complexity" evidence="15">
    <location>
        <begin position="204"/>
        <end position="242"/>
    </location>
</feature>
<evidence type="ECO:0000256" key="9">
    <source>
        <dbReference type="ARBA" id="ARBA00023157"/>
    </source>
</evidence>
<feature type="compositionally biased region" description="Polar residues" evidence="15">
    <location>
        <begin position="1"/>
        <end position="10"/>
    </location>
</feature>
<comment type="similarity">
    <text evidence="4 13">Belongs to the protein disulfide isomerase family.</text>
</comment>
<dbReference type="CDD" id="cd02981">
    <property type="entry name" value="PDI_b_family"/>
    <property type="match status" value="1"/>
</dbReference>
<feature type="compositionally biased region" description="Gly residues" evidence="15">
    <location>
        <begin position="27"/>
        <end position="47"/>
    </location>
</feature>
<protein>
    <recommendedName>
        <fullName evidence="5 14">Protein disulfide-isomerase</fullName>
        <ecNumber evidence="5 14">5.3.4.1</ecNumber>
    </recommendedName>
</protein>
<dbReference type="Gene3D" id="3.40.30.10">
    <property type="entry name" value="Glutaredoxin"/>
    <property type="match status" value="4"/>
</dbReference>
<dbReference type="FunFam" id="3.40.30.10:FF:000017">
    <property type="entry name" value="Protein disulfide-isomerase A4"/>
    <property type="match status" value="1"/>
</dbReference>
<dbReference type="PROSITE" id="PS51352">
    <property type="entry name" value="THIOREDOXIN_2"/>
    <property type="match status" value="2"/>
</dbReference>